<dbReference type="PANTHER" id="PTHR48082:SF2">
    <property type="entry name" value="ATP SYNTHASE SUBUNIT ALPHA, MITOCHONDRIAL"/>
    <property type="match status" value="1"/>
</dbReference>
<dbReference type="InterPro" id="IPR036121">
    <property type="entry name" value="ATPase_F1/V1/A1_a/bsu_N_sf"/>
</dbReference>
<comment type="similarity">
    <text evidence="2">Belongs to the ATPase alpha/beta chains family.</text>
</comment>
<dbReference type="GO" id="GO:0045259">
    <property type="term" value="C:proton-transporting ATP synthase complex"/>
    <property type="evidence" value="ECO:0007669"/>
    <property type="project" value="UniProtKB-KW"/>
</dbReference>
<evidence type="ECO:0000256" key="5">
    <source>
        <dbReference type="ARBA" id="ARBA00022840"/>
    </source>
</evidence>
<reference evidence="12" key="1">
    <citation type="submission" date="2018-05" db="EMBL/GenBank/DDBJ databases">
        <authorList>
            <person name="Lanie J.A."/>
            <person name="Ng W.-L."/>
            <person name="Kazmierczak K.M."/>
            <person name="Andrzejewski T.M."/>
            <person name="Davidsen T.M."/>
            <person name="Wayne K.J."/>
            <person name="Tettelin H."/>
            <person name="Glass J.I."/>
            <person name="Rusch D."/>
            <person name="Podicherti R."/>
            <person name="Tsui H.-C.T."/>
            <person name="Winkler M.E."/>
        </authorList>
    </citation>
    <scope>NUCLEOTIDE SEQUENCE</scope>
</reference>
<evidence type="ECO:0000256" key="1">
    <source>
        <dbReference type="ARBA" id="ARBA00004370"/>
    </source>
</evidence>
<evidence type="ECO:0000256" key="8">
    <source>
        <dbReference type="ARBA" id="ARBA00023196"/>
    </source>
</evidence>
<keyword evidence="3" id="KW-0813">Transport</keyword>
<feature type="non-terminal residue" evidence="12">
    <location>
        <position position="378"/>
    </location>
</feature>
<proteinExistence type="inferred from homology"/>
<dbReference type="InterPro" id="IPR020003">
    <property type="entry name" value="ATPase_a/bsu_AS"/>
</dbReference>
<dbReference type="InterPro" id="IPR033732">
    <property type="entry name" value="ATP_synth_F1_a_nt-bd_dom"/>
</dbReference>
<dbReference type="CDD" id="cd18116">
    <property type="entry name" value="ATP-synt_F1_alpha_N"/>
    <property type="match status" value="1"/>
</dbReference>
<keyword evidence="9" id="KW-0066">ATP synthesis</keyword>
<evidence type="ECO:0000256" key="4">
    <source>
        <dbReference type="ARBA" id="ARBA00022741"/>
    </source>
</evidence>
<sequence>MALDALEVRADEVSELLKQQVLDFKREVDIYETGTIIEVGDGIARVHGLSNVMSGELVEMPNDVVGMVLNLEEDNVGCILFGDDTKVKEGDSVRRTQRIAECAVGDGLLGRVVDPLGRPIDGKGPIDNTETRPIERKAPGVIQRQPVSEPMYTGLKVIDSMFAIGRGQRELIIGDRQTGKTAVTIDAIINQKGQDVVCIYVAIGQKGSTIAKTVKTLEDAGAMEYTVVVASPSSAPAPMQYMAPYAGAAMGEFYRDNGRHALAVYDDLSKHAVAYRELSLNLRRPPGREAYPGDVFYVHSRLLERAAKMSDEEGGGSLTALPVIETQFGDVSTYIPTNVISITDGQIFLESSLFYSGVRPAVNVGLSVSRVGGSAQIG</sequence>
<dbReference type="FunFam" id="2.40.30.20:FF:000001">
    <property type="entry name" value="ATP synthase subunit alpha"/>
    <property type="match status" value="1"/>
</dbReference>
<keyword evidence="7" id="KW-0472">Membrane</keyword>
<dbReference type="NCBIfam" id="NF009884">
    <property type="entry name" value="PRK13343.1"/>
    <property type="match status" value="1"/>
</dbReference>
<organism evidence="12">
    <name type="scientific">marine metagenome</name>
    <dbReference type="NCBI Taxonomy" id="408172"/>
    <lineage>
        <taxon>unclassified sequences</taxon>
        <taxon>metagenomes</taxon>
        <taxon>ecological metagenomes</taxon>
    </lineage>
</organism>
<dbReference type="InterPro" id="IPR000194">
    <property type="entry name" value="ATPase_F1/V1/A1_a/bsu_nucl-bd"/>
</dbReference>
<dbReference type="EMBL" id="UINC01044431">
    <property type="protein sequence ID" value="SVB49891.1"/>
    <property type="molecule type" value="Genomic_DNA"/>
</dbReference>
<keyword evidence="6" id="KW-0406">Ion transport</keyword>
<dbReference type="InterPro" id="IPR005294">
    <property type="entry name" value="ATP_synth_F1_asu"/>
</dbReference>
<dbReference type="Gene3D" id="2.40.30.20">
    <property type="match status" value="1"/>
</dbReference>
<evidence type="ECO:0000259" key="11">
    <source>
        <dbReference type="Pfam" id="PF02874"/>
    </source>
</evidence>
<evidence type="ECO:0000259" key="10">
    <source>
        <dbReference type="Pfam" id="PF00006"/>
    </source>
</evidence>
<dbReference type="GO" id="GO:0005524">
    <property type="term" value="F:ATP binding"/>
    <property type="evidence" value="ECO:0007669"/>
    <property type="project" value="UniProtKB-KW"/>
</dbReference>
<evidence type="ECO:0000256" key="7">
    <source>
        <dbReference type="ARBA" id="ARBA00023136"/>
    </source>
</evidence>
<evidence type="ECO:0000313" key="12">
    <source>
        <dbReference type="EMBL" id="SVB49891.1"/>
    </source>
</evidence>
<name>A0A382EIU5_9ZZZZ</name>
<dbReference type="Pfam" id="PF02874">
    <property type="entry name" value="ATP-synt_ab_N"/>
    <property type="match status" value="1"/>
</dbReference>
<dbReference type="PANTHER" id="PTHR48082">
    <property type="entry name" value="ATP SYNTHASE SUBUNIT ALPHA, MITOCHONDRIAL"/>
    <property type="match status" value="1"/>
</dbReference>
<dbReference type="CDD" id="cd01132">
    <property type="entry name" value="F1-ATPase_alpha_CD"/>
    <property type="match status" value="1"/>
</dbReference>
<dbReference type="GO" id="GO:0043531">
    <property type="term" value="F:ADP binding"/>
    <property type="evidence" value="ECO:0007669"/>
    <property type="project" value="TreeGrafter"/>
</dbReference>
<dbReference type="PROSITE" id="PS00152">
    <property type="entry name" value="ATPASE_ALPHA_BETA"/>
    <property type="match status" value="1"/>
</dbReference>
<dbReference type="InterPro" id="IPR004100">
    <property type="entry name" value="ATPase_F1/V1/A1_a/bsu_N"/>
</dbReference>
<feature type="domain" description="ATPase F1/V1/A1 complex alpha/beta subunit nucleotide-binding" evidence="10">
    <location>
        <begin position="154"/>
        <end position="369"/>
    </location>
</feature>
<keyword evidence="5" id="KW-0067">ATP-binding</keyword>
<evidence type="ECO:0000256" key="6">
    <source>
        <dbReference type="ARBA" id="ARBA00023065"/>
    </source>
</evidence>
<accession>A0A382EIU5</accession>
<dbReference type="GO" id="GO:0046933">
    <property type="term" value="F:proton-transporting ATP synthase activity, rotational mechanism"/>
    <property type="evidence" value="ECO:0007669"/>
    <property type="project" value="InterPro"/>
</dbReference>
<evidence type="ECO:0008006" key="13">
    <source>
        <dbReference type="Google" id="ProtNLM"/>
    </source>
</evidence>
<evidence type="ECO:0000256" key="9">
    <source>
        <dbReference type="ARBA" id="ARBA00023310"/>
    </source>
</evidence>
<dbReference type="InterPro" id="IPR027417">
    <property type="entry name" value="P-loop_NTPase"/>
</dbReference>
<feature type="domain" description="ATPase F1/V1/A1 complex alpha/beta subunit N-terminal" evidence="11">
    <location>
        <begin position="32"/>
        <end position="96"/>
    </location>
</feature>
<dbReference type="InterPro" id="IPR023366">
    <property type="entry name" value="ATP_synth_asu-like_sf"/>
</dbReference>
<gene>
    <name evidence="12" type="ORF">METZ01_LOCUS202745</name>
</gene>
<evidence type="ECO:0000256" key="2">
    <source>
        <dbReference type="ARBA" id="ARBA00008936"/>
    </source>
</evidence>
<dbReference type="SUPFAM" id="SSF50615">
    <property type="entry name" value="N-terminal domain of alpha and beta subunits of F1 ATP synthase"/>
    <property type="match status" value="1"/>
</dbReference>
<keyword evidence="4" id="KW-0547">Nucleotide-binding</keyword>
<protein>
    <recommendedName>
        <fullName evidence="13">F0F1 ATP synthase subunit alpha</fullName>
    </recommendedName>
</protein>
<dbReference type="Gene3D" id="3.40.50.300">
    <property type="entry name" value="P-loop containing nucleotide triphosphate hydrolases"/>
    <property type="match status" value="1"/>
</dbReference>
<keyword evidence="8" id="KW-0139">CF(1)</keyword>
<dbReference type="SUPFAM" id="SSF52540">
    <property type="entry name" value="P-loop containing nucleoside triphosphate hydrolases"/>
    <property type="match status" value="1"/>
</dbReference>
<evidence type="ECO:0000256" key="3">
    <source>
        <dbReference type="ARBA" id="ARBA00022448"/>
    </source>
</evidence>
<comment type="subcellular location">
    <subcellularLocation>
        <location evidence="1">Membrane</location>
    </subcellularLocation>
</comment>
<dbReference type="AlphaFoldDB" id="A0A382EIU5"/>
<dbReference type="FunFam" id="3.40.50.300:FF:000002">
    <property type="entry name" value="ATP synthase subunit alpha"/>
    <property type="match status" value="1"/>
</dbReference>
<dbReference type="Pfam" id="PF00006">
    <property type="entry name" value="ATP-synt_ab"/>
    <property type="match status" value="1"/>
</dbReference>
<dbReference type="NCBIfam" id="TIGR00962">
    <property type="entry name" value="atpA"/>
    <property type="match status" value="1"/>
</dbReference>